<dbReference type="InterPro" id="IPR011761">
    <property type="entry name" value="ATP-grasp"/>
</dbReference>
<dbReference type="PROSITE" id="PS50975">
    <property type="entry name" value="ATP_GRASP"/>
    <property type="match status" value="1"/>
</dbReference>
<evidence type="ECO:0000256" key="2">
    <source>
        <dbReference type="ARBA" id="ARBA00022741"/>
    </source>
</evidence>
<keyword evidence="2 4" id="KW-0547">Nucleotide-binding</keyword>
<reference evidence="6 7" key="1">
    <citation type="submission" date="2019-04" db="EMBL/GenBank/DDBJ databases">
        <title>Lysinibacillus genome sequencing.</title>
        <authorList>
            <person name="Dunlap C."/>
        </authorList>
    </citation>
    <scope>NUCLEOTIDE SEQUENCE [LARGE SCALE GENOMIC DNA]</scope>
    <source>
        <strain evidence="6 7">CCTCC AB 2010389</strain>
    </source>
</reference>
<evidence type="ECO:0000256" key="1">
    <source>
        <dbReference type="ARBA" id="ARBA00022598"/>
    </source>
</evidence>
<dbReference type="Pfam" id="PF13535">
    <property type="entry name" value="ATP-grasp_4"/>
    <property type="match status" value="1"/>
</dbReference>
<comment type="caution">
    <text evidence="6">The sequence shown here is derived from an EMBL/GenBank/DDBJ whole genome shotgun (WGS) entry which is preliminary data.</text>
</comment>
<dbReference type="RefSeq" id="WP_107896501.1">
    <property type="nucleotide sequence ID" value="NZ_PYWM01000021.1"/>
</dbReference>
<dbReference type="GO" id="GO:0046872">
    <property type="term" value="F:metal ion binding"/>
    <property type="evidence" value="ECO:0007669"/>
    <property type="project" value="InterPro"/>
</dbReference>
<dbReference type="EMBL" id="SZPU01000085">
    <property type="protein sequence ID" value="TKI60057.1"/>
    <property type="molecule type" value="Genomic_DNA"/>
</dbReference>
<dbReference type="SUPFAM" id="SSF56059">
    <property type="entry name" value="Glutathione synthetase ATP-binding domain-like"/>
    <property type="match status" value="1"/>
</dbReference>
<accession>A0A4U2YGC5</accession>
<gene>
    <name evidence="6" type="ORF">FC756_19740</name>
</gene>
<evidence type="ECO:0000313" key="6">
    <source>
        <dbReference type="EMBL" id="TKI60057.1"/>
    </source>
</evidence>
<dbReference type="AlphaFoldDB" id="A0A4U2YGC5"/>
<dbReference type="PANTHER" id="PTHR43585:SF2">
    <property type="entry name" value="ATP-GRASP ENZYME FSQD"/>
    <property type="match status" value="1"/>
</dbReference>
<keyword evidence="1" id="KW-0436">Ligase</keyword>
<dbReference type="PANTHER" id="PTHR43585">
    <property type="entry name" value="FUMIPYRROLE BIOSYNTHESIS PROTEIN C"/>
    <property type="match status" value="1"/>
</dbReference>
<organism evidence="6 7">
    <name type="scientific">Lysinibacillus mangiferihumi</name>
    <dbReference type="NCBI Taxonomy" id="1130819"/>
    <lineage>
        <taxon>Bacteria</taxon>
        <taxon>Bacillati</taxon>
        <taxon>Bacillota</taxon>
        <taxon>Bacilli</taxon>
        <taxon>Bacillales</taxon>
        <taxon>Bacillaceae</taxon>
        <taxon>Lysinibacillus</taxon>
    </lineage>
</organism>
<proteinExistence type="predicted"/>
<dbReference type="GO" id="GO:0016874">
    <property type="term" value="F:ligase activity"/>
    <property type="evidence" value="ECO:0007669"/>
    <property type="project" value="UniProtKB-KW"/>
</dbReference>
<name>A0A4U2YGC5_9BACI</name>
<dbReference type="Proteomes" id="UP000308744">
    <property type="component" value="Unassembled WGS sequence"/>
</dbReference>
<dbReference type="InterPro" id="IPR052032">
    <property type="entry name" value="ATP-dep_AA_Ligase"/>
</dbReference>
<keyword evidence="7" id="KW-1185">Reference proteome</keyword>
<evidence type="ECO:0000259" key="5">
    <source>
        <dbReference type="PROSITE" id="PS50975"/>
    </source>
</evidence>
<dbReference type="Gene3D" id="3.30.470.20">
    <property type="entry name" value="ATP-grasp fold, B domain"/>
    <property type="match status" value="1"/>
</dbReference>
<protein>
    <submittedName>
        <fullName evidence="6">ATP-grasp domain-containing protein</fullName>
    </submittedName>
</protein>
<sequence>MRNTRNRLLIVDAPGGPAPSVYLPMLSDEFEVGVALVVSENSVVLEERLNFLGERVQVYIIENRLNLKEELEEISNLFNAEGLLAFSERIVHDVNEVARKLNLPSNPTWVQKCLYNKEHQRTALSHGGLVIPKVYKILDYPDLKAAAKEVGFPAVLKPLIGIGSLSTYEVQSIEELEEIYYTAIDLYKTDARIQAVPNFLLEEKIPGFNWHGDDRYGDHVSVESIVSNGEIVHLTVTDKLPLAFPFRETGDIMPTILSDFQVENLYKEAELAIRALGIEVGAVHTEIKLTKEGPRIIEVNGRVGGGITEMLSYSADYNIINELAKVAVGMPLSKKKPDFKSYCGFFTPQPPALDIELEKVPNLDELLAMESVREAVIVYSVGMKPDWKIGTGSNLLRVLAVSDNKEEILALGTRLINLSLFSFK</sequence>
<keyword evidence="3 4" id="KW-0067">ATP-binding</keyword>
<evidence type="ECO:0000256" key="4">
    <source>
        <dbReference type="PROSITE-ProRule" id="PRU00409"/>
    </source>
</evidence>
<evidence type="ECO:0000313" key="7">
    <source>
        <dbReference type="Proteomes" id="UP000308744"/>
    </source>
</evidence>
<dbReference type="GO" id="GO:0005524">
    <property type="term" value="F:ATP binding"/>
    <property type="evidence" value="ECO:0007669"/>
    <property type="project" value="UniProtKB-UniRule"/>
</dbReference>
<feature type="domain" description="ATP-grasp" evidence="5">
    <location>
        <begin position="121"/>
        <end position="328"/>
    </location>
</feature>
<evidence type="ECO:0000256" key="3">
    <source>
        <dbReference type="ARBA" id="ARBA00022840"/>
    </source>
</evidence>